<organism evidence="1 2">
    <name type="scientific">Arabis nemorensis</name>
    <dbReference type="NCBI Taxonomy" id="586526"/>
    <lineage>
        <taxon>Eukaryota</taxon>
        <taxon>Viridiplantae</taxon>
        <taxon>Streptophyta</taxon>
        <taxon>Embryophyta</taxon>
        <taxon>Tracheophyta</taxon>
        <taxon>Spermatophyta</taxon>
        <taxon>Magnoliopsida</taxon>
        <taxon>eudicotyledons</taxon>
        <taxon>Gunneridae</taxon>
        <taxon>Pentapetalae</taxon>
        <taxon>rosids</taxon>
        <taxon>malvids</taxon>
        <taxon>Brassicales</taxon>
        <taxon>Brassicaceae</taxon>
        <taxon>Arabideae</taxon>
        <taxon>Arabis</taxon>
    </lineage>
</organism>
<name>A0A565BTL6_9BRAS</name>
<sequence length="57" mass="6352">MRAPAYKDRILFQLETVNSADLKDPVVPAECSRFFDEGTWVADLKDSSTEGESDDGK</sequence>
<gene>
    <name evidence="1" type="ORF">ANE_LOCUS15165</name>
</gene>
<dbReference type="Proteomes" id="UP000489600">
    <property type="component" value="Unassembled WGS sequence"/>
</dbReference>
<accession>A0A565BTL6</accession>
<evidence type="ECO:0000313" key="1">
    <source>
        <dbReference type="EMBL" id="VVB04721.1"/>
    </source>
</evidence>
<dbReference type="EMBL" id="CABITT030000005">
    <property type="protein sequence ID" value="VVB04721.1"/>
    <property type="molecule type" value="Genomic_DNA"/>
</dbReference>
<keyword evidence="2" id="KW-1185">Reference proteome</keyword>
<proteinExistence type="predicted"/>
<dbReference type="AlphaFoldDB" id="A0A565BTL6"/>
<reference evidence="1" key="1">
    <citation type="submission" date="2019-07" db="EMBL/GenBank/DDBJ databases">
        <authorList>
            <person name="Dittberner H."/>
        </authorList>
    </citation>
    <scope>NUCLEOTIDE SEQUENCE [LARGE SCALE GENOMIC DNA]</scope>
</reference>
<comment type="caution">
    <text evidence="1">The sequence shown here is derived from an EMBL/GenBank/DDBJ whole genome shotgun (WGS) entry which is preliminary data.</text>
</comment>
<evidence type="ECO:0000313" key="2">
    <source>
        <dbReference type="Proteomes" id="UP000489600"/>
    </source>
</evidence>
<protein>
    <submittedName>
        <fullName evidence="1">Uncharacterized protein</fullName>
    </submittedName>
</protein>